<name>A0A1B6GFJ2_9HEMI</name>
<organism evidence="1">
    <name type="scientific">Cuerna arida</name>
    <dbReference type="NCBI Taxonomy" id="1464854"/>
    <lineage>
        <taxon>Eukaryota</taxon>
        <taxon>Metazoa</taxon>
        <taxon>Ecdysozoa</taxon>
        <taxon>Arthropoda</taxon>
        <taxon>Hexapoda</taxon>
        <taxon>Insecta</taxon>
        <taxon>Pterygota</taxon>
        <taxon>Neoptera</taxon>
        <taxon>Paraneoptera</taxon>
        <taxon>Hemiptera</taxon>
        <taxon>Auchenorrhyncha</taxon>
        <taxon>Membracoidea</taxon>
        <taxon>Cicadellidae</taxon>
        <taxon>Cicadellinae</taxon>
        <taxon>Proconiini</taxon>
        <taxon>Cuerna</taxon>
    </lineage>
</organism>
<dbReference type="AlphaFoldDB" id="A0A1B6GFJ2"/>
<dbReference type="EMBL" id="GECZ01008547">
    <property type="protein sequence ID" value="JAS61222.1"/>
    <property type="molecule type" value="Transcribed_RNA"/>
</dbReference>
<feature type="non-terminal residue" evidence="1">
    <location>
        <position position="123"/>
    </location>
</feature>
<accession>A0A1B6GFJ2</accession>
<feature type="non-terminal residue" evidence="1">
    <location>
        <position position="1"/>
    </location>
</feature>
<sequence length="123" mass="14237">ISTTYETNTPKNIKSRHSNINAKREFLYNKKYNTVEPSSRSINNHTEQRKLKTDIQDNLVIFEKTKQNIPKVHEGSYLTHNKSHHANNFSNRHIAKTASESRQILTSNELSSINNSIISQYIP</sequence>
<reference evidence="1" key="1">
    <citation type="submission" date="2015-11" db="EMBL/GenBank/DDBJ databases">
        <title>De novo transcriptome assembly of four potential Pierce s Disease insect vectors from Arizona vineyards.</title>
        <authorList>
            <person name="Tassone E.E."/>
        </authorList>
    </citation>
    <scope>NUCLEOTIDE SEQUENCE</scope>
</reference>
<evidence type="ECO:0000313" key="1">
    <source>
        <dbReference type="EMBL" id="JAS61222.1"/>
    </source>
</evidence>
<gene>
    <name evidence="1" type="ORF">g.44815</name>
</gene>
<protein>
    <submittedName>
        <fullName evidence="1">Uncharacterized protein</fullName>
    </submittedName>
</protein>
<proteinExistence type="predicted"/>